<dbReference type="InterPro" id="IPR001971">
    <property type="entry name" value="Ribosomal_uS11"/>
</dbReference>
<keyword evidence="2" id="KW-0689">Ribosomal protein</keyword>
<accession>A0A6P6YFM9</accession>
<dbReference type="InParanoid" id="A0A6P6YFM9"/>
<dbReference type="GO" id="GO:0006412">
    <property type="term" value="P:translation"/>
    <property type="evidence" value="ECO:0007669"/>
    <property type="project" value="InterPro"/>
</dbReference>
<evidence type="ECO:0000313" key="5">
    <source>
        <dbReference type="RefSeq" id="XP_027204057.1"/>
    </source>
</evidence>
<dbReference type="FunCoup" id="A0A6P6YFM9">
    <property type="interactions" value="364"/>
</dbReference>
<dbReference type="PANTHER" id="PTHR11759">
    <property type="entry name" value="40S RIBOSOMAL PROTEIN S14/30S RIBOSOMAL PROTEIN S11"/>
    <property type="match status" value="1"/>
</dbReference>
<dbReference type="OMA" id="TPVSWNP"/>
<keyword evidence="3" id="KW-0687">Ribonucleoprotein</keyword>
<organism evidence="4 5">
    <name type="scientific">Dermatophagoides pteronyssinus</name>
    <name type="common">European house dust mite</name>
    <dbReference type="NCBI Taxonomy" id="6956"/>
    <lineage>
        <taxon>Eukaryota</taxon>
        <taxon>Metazoa</taxon>
        <taxon>Ecdysozoa</taxon>
        <taxon>Arthropoda</taxon>
        <taxon>Chelicerata</taxon>
        <taxon>Arachnida</taxon>
        <taxon>Acari</taxon>
        <taxon>Acariformes</taxon>
        <taxon>Sarcoptiformes</taxon>
        <taxon>Astigmata</taxon>
        <taxon>Psoroptidia</taxon>
        <taxon>Analgoidea</taxon>
        <taxon>Pyroglyphidae</taxon>
        <taxon>Dermatophagoidinae</taxon>
        <taxon>Dermatophagoides</taxon>
    </lineage>
</organism>
<evidence type="ECO:0000256" key="1">
    <source>
        <dbReference type="ARBA" id="ARBA00006194"/>
    </source>
</evidence>
<dbReference type="RefSeq" id="XP_027204057.1">
    <property type="nucleotide sequence ID" value="XM_027348256.1"/>
</dbReference>
<name>A0A6P6YFM9_DERPT</name>
<dbReference type="Gene3D" id="3.30.420.80">
    <property type="entry name" value="Ribosomal protein S11"/>
    <property type="match status" value="1"/>
</dbReference>
<dbReference type="OrthoDB" id="1654884at2759"/>
<dbReference type="GO" id="GO:0005840">
    <property type="term" value="C:ribosome"/>
    <property type="evidence" value="ECO:0007669"/>
    <property type="project" value="UniProtKB-KW"/>
</dbReference>
<dbReference type="GO" id="GO:1990904">
    <property type="term" value="C:ribonucleoprotein complex"/>
    <property type="evidence" value="ECO:0007669"/>
    <property type="project" value="UniProtKB-KW"/>
</dbReference>
<keyword evidence="4" id="KW-1185">Reference proteome</keyword>
<dbReference type="GO" id="GO:0003735">
    <property type="term" value="F:structural constituent of ribosome"/>
    <property type="evidence" value="ECO:0007669"/>
    <property type="project" value="InterPro"/>
</dbReference>
<evidence type="ECO:0000256" key="2">
    <source>
        <dbReference type="ARBA" id="ARBA00022980"/>
    </source>
</evidence>
<dbReference type="InterPro" id="IPR036967">
    <property type="entry name" value="Ribosomal_uS11_sf"/>
</dbReference>
<protein>
    <submittedName>
        <fullName evidence="5">Uncharacterized protein LOC113797815 isoform X1</fullName>
    </submittedName>
</protein>
<proteinExistence type="inferred from homology"/>
<dbReference type="SUPFAM" id="SSF53137">
    <property type="entry name" value="Translational machinery components"/>
    <property type="match status" value="1"/>
</dbReference>
<dbReference type="CTD" id="64963"/>
<evidence type="ECO:0000256" key="3">
    <source>
        <dbReference type="ARBA" id="ARBA00023274"/>
    </source>
</evidence>
<reference evidence="5" key="1">
    <citation type="submission" date="2025-08" db="UniProtKB">
        <authorList>
            <consortium name="RefSeq"/>
        </authorList>
    </citation>
    <scope>IDENTIFICATION</scope>
    <source>
        <strain evidence="5">Airmid</strain>
    </source>
</reference>
<dbReference type="Pfam" id="PF00411">
    <property type="entry name" value="Ribosomal_S11"/>
    <property type="match status" value="1"/>
</dbReference>
<dbReference type="AlphaFoldDB" id="A0A6P6YFM9"/>
<dbReference type="GeneID" id="113797815"/>
<gene>
    <name evidence="5" type="primary">LOC113797815</name>
</gene>
<comment type="similarity">
    <text evidence="1">Belongs to the universal ribosomal protein uS11 family.</text>
</comment>
<dbReference type="Proteomes" id="UP000515146">
    <property type="component" value="Unplaced"/>
</dbReference>
<sequence length="188" mass="20965">MFRSFFQTQLRSIHTSRSLWKAEDKRLMLKSMPKKDEGSHGERSVEVEATGFNRICEFPTVDTSERLFDNIPYKLLPIIQIKSSKNNTLFQLTTHDGQPITGRACGSEGFKNCRKGTNIAAQITATSFGKIILKLGYKTCRVCINGLGPGRMSSFKGLQLAGVNIVSITDSTYIVDYPKKRPPAARSL</sequence>
<dbReference type="KEGG" id="dpte:113797815"/>
<dbReference type="HAMAP" id="MF_01310">
    <property type="entry name" value="Ribosomal_uS11"/>
    <property type="match status" value="1"/>
</dbReference>
<evidence type="ECO:0000313" key="4">
    <source>
        <dbReference type="Proteomes" id="UP000515146"/>
    </source>
</evidence>